<reference evidence="3 4" key="1">
    <citation type="submission" date="2018-08" db="EMBL/GenBank/DDBJ databases">
        <title>A genome reference for cultivated species of the human gut microbiota.</title>
        <authorList>
            <person name="Zou Y."/>
            <person name="Xue W."/>
            <person name="Luo G."/>
        </authorList>
    </citation>
    <scope>NUCLEOTIDE SEQUENCE [LARGE SCALE GENOMIC DNA]</scope>
    <source>
        <strain evidence="3 4">TF08-14</strain>
    </source>
</reference>
<dbReference type="RefSeq" id="WP_117680314.1">
    <property type="nucleotide sequence ID" value="NZ_QSRJ01000016.1"/>
</dbReference>
<dbReference type="EMBL" id="QSRJ01000016">
    <property type="protein sequence ID" value="RGL07461.1"/>
    <property type="molecule type" value="Genomic_DNA"/>
</dbReference>
<accession>A0A3E4QNM7</accession>
<keyword evidence="2" id="KW-1133">Transmembrane helix</keyword>
<evidence type="ECO:0000313" key="4">
    <source>
        <dbReference type="Proteomes" id="UP000260943"/>
    </source>
</evidence>
<keyword evidence="2" id="KW-0472">Membrane</keyword>
<feature type="compositionally biased region" description="Basic and acidic residues" evidence="1">
    <location>
        <begin position="1"/>
        <end position="14"/>
    </location>
</feature>
<comment type="caution">
    <text evidence="3">The sequence shown here is derived from an EMBL/GenBank/DDBJ whole genome shotgun (WGS) entry which is preliminary data.</text>
</comment>
<feature type="transmembrane region" description="Helical" evidence="2">
    <location>
        <begin position="140"/>
        <end position="159"/>
    </location>
</feature>
<organism evidence="3 4">
    <name type="scientific">Collinsella tanakaei</name>
    <dbReference type="NCBI Taxonomy" id="626935"/>
    <lineage>
        <taxon>Bacteria</taxon>
        <taxon>Bacillati</taxon>
        <taxon>Actinomycetota</taxon>
        <taxon>Coriobacteriia</taxon>
        <taxon>Coriobacteriales</taxon>
        <taxon>Coriobacteriaceae</taxon>
        <taxon>Collinsella</taxon>
    </lineage>
</organism>
<gene>
    <name evidence="3" type="ORF">DXC81_10315</name>
</gene>
<dbReference type="AlphaFoldDB" id="A0A3E4QNM7"/>
<proteinExistence type="predicted"/>
<protein>
    <submittedName>
        <fullName evidence="3">Uncharacterized protein</fullName>
    </submittedName>
</protein>
<feature type="compositionally biased region" description="Basic and acidic residues" evidence="1">
    <location>
        <begin position="66"/>
        <end position="78"/>
    </location>
</feature>
<name>A0A3E4QNM7_9ACTN</name>
<keyword evidence="2" id="KW-0812">Transmembrane</keyword>
<evidence type="ECO:0000256" key="2">
    <source>
        <dbReference type="SAM" id="Phobius"/>
    </source>
</evidence>
<feature type="compositionally biased region" description="Polar residues" evidence="1">
    <location>
        <begin position="100"/>
        <end position="112"/>
    </location>
</feature>
<evidence type="ECO:0000256" key="1">
    <source>
        <dbReference type="SAM" id="MobiDB-lite"/>
    </source>
</evidence>
<evidence type="ECO:0000313" key="3">
    <source>
        <dbReference type="EMBL" id="RGL07461.1"/>
    </source>
</evidence>
<feature type="region of interest" description="Disordered" evidence="1">
    <location>
        <begin position="1"/>
        <end position="123"/>
    </location>
</feature>
<sequence length="161" mass="17990">MVEQDRAQMSRSAEKPGTTTAANVPMRRDAAPSPNTFRAEAARGGRRHMGVATSDPQYLPLTPQEQARERAMAREHQRSQNAGQQPDAHNAAPRPAHPMQTIQPGTHRSLQHSARYLSTPKPGKTIFKSRYEKQHRHAKAVLLAVLLLAAILGLVWFFFLR</sequence>
<dbReference type="Proteomes" id="UP000260943">
    <property type="component" value="Unassembled WGS sequence"/>
</dbReference>